<gene>
    <name evidence="11" type="ORF">Dbus_chr3Lg1322</name>
</gene>
<dbReference type="InterPro" id="IPR018108">
    <property type="entry name" value="MCP_transmembrane"/>
</dbReference>
<keyword evidence="6 10" id="KW-1133">Transmembrane helix</keyword>
<protein>
    <submittedName>
        <fullName evidence="11">CG6893</fullName>
    </submittedName>
</protein>
<feature type="repeat" description="Solcar" evidence="8">
    <location>
        <begin position="137"/>
        <end position="221"/>
    </location>
</feature>
<feature type="transmembrane region" description="Helical" evidence="10">
    <location>
        <begin position="43"/>
        <end position="63"/>
    </location>
</feature>
<evidence type="ECO:0000256" key="7">
    <source>
        <dbReference type="ARBA" id="ARBA00023136"/>
    </source>
</evidence>
<dbReference type="GO" id="GO:0016020">
    <property type="term" value="C:membrane"/>
    <property type="evidence" value="ECO:0007669"/>
    <property type="project" value="UniProtKB-SubCell"/>
</dbReference>
<keyword evidence="4 8" id="KW-0812">Transmembrane</keyword>
<dbReference type="Proteomes" id="UP000494163">
    <property type="component" value="Chromosome 3L"/>
</dbReference>
<evidence type="ECO:0000256" key="5">
    <source>
        <dbReference type="ARBA" id="ARBA00022737"/>
    </source>
</evidence>
<evidence type="ECO:0000256" key="8">
    <source>
        <dbReference type="PROSITE-ProRule" id="PRU00282"/>
    </source>
</evidence>
<dbReference type="Pfam" id="PF00153">
    <property type="entry name" value="Mito_carr"/>
    <property type="match status" value="2"/>
</dbReference>
<organism evidence="11 12">
    <name type="scientific">Drosophila busckii</name>
    <name type="common">Fruit fly</name>
    <dbReference type="NCBI Taxonomy" id="30019"/>
    <lineage>
        <taxon>Eukaryota</taxon>
        <taxon>Metazoa</taxon>
        <taxon>Ecdysozoa</taxon>
        <taxon>Arthropoda</taxon>
        <taxon>Hexapoda</taxon>
        <taxon>Insecta</taxon>
        <taxon>Pterygota</taxon>
        <taxon>Neoptera</taxon>
        <taxon>Endopterygota</taxon>
        <taxon>Diptera</taxon>
        <taxon>Brachycera</taxon>
        <taxon>Muscomorpha</taxon>
        <taxon>Ephydroidea</taxon>
        <taxon>Drosophilidae</taxon>
        <taxon>Drosophila</taxon>
    </lineage>
</organism>
<evidence type="ECO:0000256" key="10">
    <source>
        <dbReference type="SAM" id="Phobius"/>
    </source>
</evidence>
<dbReference type="AlphaFoldDB" id="A0A0M5J3U8"/>
<evidence type="ECO:0000256" key="1">
    <source>
        <dbReference type="ARBA" id="ARBA00004141"/>
    </source>
</evidence>
<evidence type="ECO:0000256" key="4">
    <source>
        <dbReference type="ARBA" id="ARBA00022692"/>
    </source>
</evidence>
<evidence type="ECO:0000256" key="6">
    <source>
        <dbReference type="ARBA" id="ARBA00022989"/>
    </source>
</evidence>
<dbReference type="OrthoDB" id="448427at2759"/>
<comment type="subcellular location">
    <subcellularLocation>
        <location evidence="1">Membrane</location>
        <topology evidence="1">Multi-pass membrane protein</topology>
    </subcellularLocation>
</comment>
<dbReference type="EMBL" id="CP012525">
    <property type="protein sequence ID" value="ALC44156.1"/>
    <property type="molecule type" value="Genomic_DNA"/>
</dbReference>
<evidence type="ECO:0000256" key="3">
    <source>
        <dbReference type="ARBA" id="ARBA00022448"/>
    </source>
</evidence>
<dbReference type="OMA" id="QCFTAPF"/>
<keyword evidence="5" id="KW-0677">Repeat</keyword>
<reference evidence="11 12" key="1">
    <citation type="submission" date="2015-08" db="EMBL/GenBank/DDBJ databases">
        <title>Ancestral chromatin configuration constrains chromatin evolution on differentiating sex chromosomes in Drosophila.</title>
        <authorList>
            <person name="Zhou Q."/>
            <person name="Bachtrog D."/>
        </authorList>
    </citation>
    <scope>NUCLEOTIDE SEQUENCE [LARGE SCALE GENOMIC DNA]</scope>
    <source>
        <tissue evidence="11">Whole larvae</tissue>
    </source>
</reference>
<comment type="similarity">
    <text evidence="2 9">Belongs to the mitochondrial carrier (TC 2.A.29) family.</text>
</comment>
<evidence type="ECO:0000313" key="12">
    <source>
        <dbReference type="Proteomes" id="UP000494163"/>
    </source>
</evidence>
<dbReference type="SUPFAM" id="SSF103506">
    <property type="entry name" value="Mitochondrial carrier"/>
    <property type="match status" value="1"/>
</dbReference>
<feature type="repeat" description="Solcar" evidence="8">
    <location>
        <begin position="1"/>
        <end position="33"/>
    </location>
</feature>
<dbReference type="Gene3D" id="1.50.40.10">
    <property type="entry name" value="Mitochondrial carrier domain"/>
    <property type="match status" value="1"/>
</dbReference>
<name>A0A0M5J3U8_DROBS</name>
<dbReference type="PROSITE" id="PS50920">
    <property type="entry name" value="SOLCAR"/>
    <property type="match status" value="3"/>
</dbReference>
<evidence type="ECO:0000256" key="2">
    <source>
        <dbReference type="ARBA" id="ARBA00006375"/>
    </source>
</evidence>
<sequence>GFVSMYDGLTAQLMRQMTYTTMRFHLYSVGKQYVNEHEFSHKIFVATIAGVLAGIVAVPFEVINARMQIDRTLSGKLRRNYRHVFHGLYRVIRIEGWKALYKGGFYSCMRAVLITIGQNATYDQAKMMLLKFSFDKNSKKLHLLSSLIASLISAPLLQPIDILKTVQMTSHVGHLETTHDKFKYIMRFGVRGLFRGLGPSLCRLVPSTIIVLFMYEQLRLKFGYYADQ</sequence>
<dbReference type="InterPro" id="IPR023395">
    <property type="entry name" value="MCP_dom_sf"/>
</dbReference>
<dbReference type="PANTHER" id="PTHR45618">
    <property type="entry name" value="MITOCHONDRIAL DICARBOXYLATE CARRIER-RELATED"/>
    <property type="match status" value="1"/>
</dbReference>
<evidence type="ECO:0000256" key="9">
    <source>
        <dbReference type="RuleBase" id="RU000488"/>
    </source>
</evidence>
<feature type="repeat" description="Solcar" evidence="8">
    <location>
        <begin position="41"/>
        <end position="128"/>
    </location>
</feature>
<keyword evidence="7 8" id="KW-0472">Membrane</keyword>
<keyword evidence="12" id="KW-1185">Reference proteome</keyword>
<feature type="non-terminal residue" evidence="11">
    <location>
        <position position="1"/>
    </location>
</feature>
<feature type="transmembrane region" description="Helical" evidence="10">
    <location>
        <begin position="196"/>
        <end position="215"/>
    </location>
</feature>
<accession>A0A0M5J3U8</accession>
<dbReference type="InterPro" id="IPR050391">
    <property type="entry name" value="Mito_Metabolite_Transporter"/>
</dbReference>
<keyword evidence="3 9" id="KW-0813">Transport</keyword>
<evidence type="ECO:0000313" key="11">
    <source>
        <dbReference type="EMBL" id="ALC44156.1"/>
    </source>
</evidence>
<proteinExistence type="inferred from homology"/>